<keyword evidence="2" id="KW-1185">Reference proteome</keyword>
<proteinExistence type="predicted"/>
<dbReference type="EMBL" id="NKCI01000007">
    <property type="protein sequence ID" value="RSL71132.1"/>
    <property type="molecule type" value="Genomic_DNA"/>
</dbReference>
<dbReference type="AlphaFoldDB" id="A0A428R0J7"/>
<sequence>MKLLPPELVLEICMRMHNGDGIFKEYRQYTPVPEDYLENLQNLRLVNKRTCVLVSPLMFRHITYSSYTIGNVAKIAESAYASYVRHIDIDGIDADERSTETAAFINNARSNPLAGFSRLESITVDFIELPAINRKTHKAMIEAVACSLHSAGLHLKELAIHVPLAHDLNYFFDTGSSLHSPISSITIFENLQYLHIGVDLFNDETLEAHVGDLHRRFDANIAKLSRLAKNVKFLEISGCSETKIEDCVLTESPYLQSLTVLHISLPATELCRNIGRSAESLEEIFLEAVHLTSGYWEDVIRKAMEPSRRIRCFFSSCNYAGHHETATAGIEERSADNDKIFRDYAYDIETTRRRDIDALKDLYET</sequence>
<evidence type="ECO:0000313" key="2">
    <source>
        <dbReference type="Proteomes" id="UP000288168"/>
    </source>
</evidence>
<reference evidence="1 2" key="1">
    <citation type="submission" date="2017-06" db="EMBL/GenBank/DDBJ databases">
        <title>Comparative genomic analysis of Ambrosia Fusariam Clade fungi.</title>
        <authorList>
            <person name="Stajich J.E."/>
            <person name="Carrillo J."/>
            <person name="Kijimoto T."/>
            <person name="Eskalen A."/>
            <person name="O'Donnell K."/>
            <person name="Kasson M."/>
        </authorList>
    </citation>
    <scope>NUCLEOTIDE SEQUENCE [LARGE SCALE GENOMIC DNA]</scope>
    <source>
        <strain evidence="1 2">NRRL62584</strain>
    </source>
</reference>
<dbReference type="SUPFAM" id="SSF52047">
    <property type="entry name" value="RNI-like"/>
    <property type="match status" value="1"/>
</dbReference>
<comment type="caution">
    <text evidence="1">The sequence shown here is derived from an EMBL/GenBank/DDBJ whole genome shotgun (WGS) entry which is preliminary data.</text>
</comment>
<evidence type="ECO:0008006" key="3">
    <source>
        <dbReference type="Google" id="ProtNLM"/>
    </source>
</evidence>
<organism evidence="1 2">
    <name type="scientific">Fusarium duplospermum</name>
    <dbReference type="NCBI Taxonomy" id="1325734"/>
    <lineage>
        <taxon>Eukaryota</taxon>
        <taxon>Fungi</taxon>
        <taxon>Dikarya</taxon>
        <taxon>Ascomycota</taxon>
        <taxon>Pezizomycotina</taxon>
        <taxon>Sordariomycetes</taxon>
        <taxon>Hypocreomycetidae</taxon>
        <taxon>Hypocreales</taxon>
        <taxon>Nectriaceae</taxon>
        <taxon>Fusarium</taxon>
        <taxon>Fusarium solani species complex</taxon>
    </lineage>
</organism>
<dbReference type="STRING" id="1325734.A0A428R0J7"/>
<name>A0A428R0J7_9HYPO</name>
<accession>A0A428R0J7</accession>
<dbReference type="Proteomes" id="UP000288168">
    <property type="component" value="Unassembled WGS sequence"/>
</dbReference>
<protein>
    <recommendedName>
        <fullName evidence="3">F-box domain-containing protein</fullName>
    </recommendedName>
</protein>
<gene>
    <name evidence="1" type="ORF">CEP54_001529</name>
</gene>
<evidence type="ECO:0000313" key="1">
    <source>
        <dbReference type="EMBL" id="RSL71132.1"/>
    </source>
</evidence>